<reference evidence="2" key="3">
    <citation type="submission" date="2015-06" db="UniProtKB">
        <authorList>
            <consortium name="EnsemblProtists"/>
        </authorList>
    </citation>
    <scope>IDENTIFICATION</scope>
</reference>
<name>L1IFJ6_GUITC</name>
<evidence type="ECO:0000313" key="2">
    <source>
        <dbReference type="EnsemblProtists" id="EKX34827"/>
    </source>
</evidence>
<dbReference type="GeneID" id="17291567"/>
<accession>L1IFJ6</accession>
<dbReference type="RefSeq" id="XP_005821807.1">
    <property type="nucleotide sequence ID" value="XM_005821750.1"/>
</dbReference>
<gene>
    <name evidence="1" type="ORF">GUITHDRAFT_146937</name>
</gene>
<organism evidence="1">
    <name type="scientific">Guillardia theta (strain CCMP2712)</name>
    <name type="common">Cryptophyte</name>
    <dbReference type="NCBI Taxonomy" id="905079"/>
    <lineage>
        <taxon>Eukaryota</taxon>
        <taxon>Cryptophyceae</taxon>
        <taxon>Pyrenomonadales</taxon>
        <taxon>Geminigeraceae</taxon>
        <taxon>Guillardia</taxon>
    </lineage>
</organism>
<protein>
    <submittedName>
        <fullName evidence="1 2">Uncharacterized protein</fullName>
    </submittedName>
</protein>
<dbReference type="HOGENOM" id="CLU_1513328_0_0_1"/>
<dbReference type="PaxDb" id="55529-EKX34827"/>
<evidence type="ECO:0000313" key="3">
    <source>
        <dbReference type="Proteomes" id="UP000011087"/>
    </source>
</evidence>
<sequence length="178" mass="20059">MEGEGSSILRILGLATFNLANDGVALIFWVTGWKLFTIAFEAVTTGGPSRDTPSDSLRRILHEEAGMETDLAEVTAQGLALHIGMAEDFLTEFLRLRTMPITIGCAANIANTIDAFMYHIEMAKAVLTDLTYTRGTAPMKAIVARYETILYNLEKEMREQRLDYFQEICDRREEKERD</sequence>
<reference evidence="3" key="2">
    <citation type="submission" date="2012-11" db="EMBL/GenBank/DDBJ databases">
        <authorList>
            <person name="Kuo A."/>
            <person name="Curtis B.A."/>
            <person name="Tanifuji G."/>
            <person name="Burki F."/>
            <person name="Gruber A."/>
            <person name="Irimia M."/>
            <person name="Maruyama S."/>
            <person name="Arias M.C."/>
            <person name="Ball S.G."/>
            <person name="Gile G.H."/>
            <person name="Hirakawa Y."/>
            <person name="Hopkins J.F."/>
            <person name="Rensing S.A."/>
            <person name="Schmutz J."/>
            <person name="Symeonidi A."/>
            <person name="Elias M."/>
            <person name="Eveleigh R.J."/>
            <person name="Herman E.K."/>
            <person name="Klute M.J."/>
            <person name="Nakayama T."/>
            <person name="Obornik M."/>
            <person name="Reyes-Prieto A."/>
            <person name="Armbrust E.V."/>
            <person name="Aves S.J."/>
            <person name="Beiko R.G."/>
            <person name="Coutinho P."/>
            <person name="Dacks J.B."/>
            <person name="Durnford D.G."/>
            <person name="Fast N.M."/>
            <person name="Green B.R."/>
            <person name="Grisdale C."/>
            <person name="Hempe F."/>
            <person name="Henrissat B."/>
            <person name="Hoppner M.P."/>
            <person name="Ishida K.-I."/>
            <person name="Kim E."/>
            <person name="Koreny L."/>
            <person name="Kroth P.G."/>
            <person name="Liu Y."/>
            <person name="Malik S.-B."/>
            <person name="Maier U.G."/>
            <person name="McRose D."/>
            <person name="Mock T."/>
            <person name="Neilson J.A."/>
            <person name="Onodera N.T."/>
            <person name="Poole A.M."/>
            <person name="Pritham E.J."/>
            <person name="Richards T.A."/>
            <person name="Rocap G."/>
            <person name="Roy S.W."/>
            <person name="Sarai C."/>
            <person name="Schaack S."/>
            <person name="Shirato S."/>
            <person name="Slamovits C.H."/>
            <person name="Spencer D.F."/>
            <person name="Suzuki S."/>
            <person name="Worden A.Z."/>
            <person name="Zauner S."/>
            <person name="Barry K."/>
            <person name="Bell C."/>
            <person name="Bharti A.K."/>
            <person name="Crow J.A."/>
            <person name="Grimwood J."/>
            <person name="Kramer R."/>
            <person name="Lindquist E."/>
            <person name="Lucas S."/>
            <person name="Salamov A."/>
            <person name="McFadden G.I."/>
            <person name="Lane C.E."/>
            <person name="Keeling P.J."/>
            <person name="Gray M.W."/>
            <person name="Grigoriev I.V."/>
            <person name="Archibald J.M."/>
        </authorList>
    </citation>
    <scope>NUCLEOTIDE SEQUENCE</scope>
    <source>
        <strain evidence="3">CCMP2712</strain>
    </source>
</reference>
<dbReference type="EMBL" id="JH993102">
    <property type="protein sequence ID" value="EKX34827.1"/>
    <property type="molecule type" value="Genomic_DNA"/>
</dbReference>
<dbReference type="AlphaFoldDB" id="L1IFJ6"/>
<evidence type="ECO:0000313" key="1">
    <source>
        <dbReference type="EMBL" id="EKX34827.1"/>
    </source>
</evidence>
<proteinExistence type="predicted"/>
<keyword evidence="3" id="KW-1185">Reference proteome</keyword>
<reference evidence="1 3" key="1">
    <citation type="journal article" date="2012" name="Nature">
        <title>Algal genomes reveal evolutionary mosaicism and the fate of nucleomorphs.</title>
        <authorList>
            <consortium name="DOE Joint Genome Institute"/>
            <person name="Curtis B.A."/>
            <person name="Tanifuji G."/>
            <person name="Burki F."/>
            <person name="Gruber A."/>
            <person name="Irimia M."/>
            <person name="Maruyama S."/>
            <person name="Arias M.C."/>
            <person name="Ball S.G."/>
            <person name="Gile G.H."/>
            <person name="Hirakawa Y."/>
            <person name="Hopkins J.F."/>
            <person name="Kuo A."/>
            <person name="Rensing S.A."/>
            <person name="Schmutz J."/>
            <person name="Symeonidi A."/>
            <person name="Elias M."/>
            <person name="Eveleigh R.J."/>
            <person name="Herman E.K."/>
            <person name="Klute M.J."/>
            <person name="Nakayama T."/>
            <person name="Obornik M."/>
            <person name="Reyes-Prieto A."/>
            <person name="Armbrust E.V."/>
            <person name="Aves S.J."/>
            <person name="Beiko R.G."/>
            <person name="Coutinho P."/>
            <person name="Dacks J.B."/>
            <person name="Durnford D.G."/>
            <person name="Fast N.M."/>
            <person name="Green B.R."/>
            <person name="Grisdale C.J."/>
            <person name="Hempel F."/>
            <person name="Henrissat B."/>
            <person name="Hoppner M.P."/>
            <person name="Ishida K."/>
            <person name="Kim E."/>
            <person name="Koreny L."/>
            <person name="Kroth P.G."/>
            <person name="Liu Y."/>
            <person name="Malik S.B."/>
            <person name="Maier U.G."/>
            <person name="McRose D."/>
            <person name="Mock T."/>
            <person name="Neilson J.A."/>
            <person name="Onodera N.T."/>
            <person name="Poole A.M."/>
            <person name="Pritham E.J."/>
            <person name="Richards T.A."/>
            <person name="Rocap G."/>
            <person name="Roy S.W."/>
            <person name="Sarai C."/>
            <person name="Schaack S."/>
            <person name="Shirato S."/>
            <person name="Slamovits C.H."/>
            <person name="Spencer D.F."/>
            <person name="Suzuki S."/>
            <person name="Worden A.Z."/>
            <person name="Zauner S."/>
            <person name="Barry K."/>
            <person name="Bell C."/>
            <person name="Bharti A.K."/>
            <person name="Crow J.A."/>
            <person name="Grimwood J."/>
            <person name="Kramer R."/>
            <person name="Lindquist E."/>
            <person name="Lucas S."/>
            <person name="Salamov A."/>
            <person name="McFadden G.I."/>
            <person name="Lane C.E."/>
            <person name="Keeling P.J."/>
            <person name="Gray M.W."/>
            <person name="Grigoriev I.V."/>
            <person name="Archibald J.M."/>
        </authorList>
    </citation>
    <scope>NUCLEOTIDE SEQUENCE</scope>
    <source>
        <strain evidence="1 3">CCMP2712</strain>
    </source>
</reference>
<dbReference type="KEGG" id="gtt:GUITHDRAFT_146937"/>
<dbReference type="EnsemblProtists" id="EKX34827">
    <property type="protein sequence ID" value="EKX34827"/>
    <property type="gene ID" value="GUITHDRAFT_146937"/>
</dbReference>
<dbReference type="Proteomes" id="UP000011087">
    <property type="component" value="Unassembled WGS sequence"/>
</dbReference>